<reference evidence="14" key="3">
    <citation type="submission" date="2023-05" db="EMBL/GenBank/DDBJ databases">
        <authorList>
            <person name="Smith C.H."/>
        </authorList>
    </citation>
    <scope>NUCLEOTIDE SEQUENCE</scope>
    <source>
        <strain evidence="14">CHS0354</strain>
        <tissue evidence="14">Mantle</tissue>
    </source>
</reference>
<evidence type="ECO:0008006" key="16">
    <source>
        <dbReference type="Google" id="ProtNLM"/>
    </source>
</evidence>
<dbReference type="AlphaFoldDB" id="A0AAE0SCT9"/>
<dbReference type="EMBL" id="JAEAOA010000943">
    <property type="protein sequence ID" value="KAK3589685.1"/>
    <property type="molecule type" value="Genomic_DNA"/>
</dbReference>
<dbReference type="PANTHER" id="PTHR42985:SF40">
    <property type="entry name" value="LD47995P-RELATED"/>
    <property type="match status" value="1"/>
</dbReference>
<evidence type="ECO:0000256" key="13">
    <source>
        <dbReference type="SAM" id="Phobius"/>
    </source>
</evidence>
<dbReference type="InterPro" id="IPR038377">
    <property type="entry name" value="Na/Glc_symporter_sf"/>
</dbReference>
<reference evidence="14" key="1">
    <citation type="journal article" date="2021" name="Genome Biol. Evol.">
        <title>A High-Quality Reference Genome for a Parasitic Bivalve with Doubly Uniparental Inheritance (Bivalvia: Unionida).</title>
        <authorList>
            <person name="Smith C.H."/>
        </authorList>
    </citation>
    <scope>NUCLEOTIDE SEQUENCE</scope>
    <source>
        <strain evidence="14">CHS0354</strain>
    </source>
</reference>
<name>A0AAE0SCT9_9BIVA</name>
<feature type="transmembrane region" description="Helical" evidence="13">
    <location>
        <begin position="52"/>
        <end position="71"/>
    </location>
</feature>
<keyword evidence="8" id="KW-0406">Ion transport</keyword>
<feature type="transmembrane region" description="Helical" evidence="13">
    <location>
        <begin position="414"/>
        <end position="433"/>
    </location>
</feature>
<evidence type="ECO:0000256" key="8">
    <source>
        <dbReference type="ARBA" id="ARBA00023065"/>
    </source>
</evidence>
<evidence type="ECO:0000256" key="11">
    <source>
        <dbReference type="RuleBase" id="RU362091"/>
    </source>
</evidence>
<evidence type="ECO:0000256" key="2">
    <source>
        <dbReference type="ARBA" id="ARBA00006434"/>
    </source>
</evidence>
<keyword evidence="3" id="KW-0813">Transport</keyword>
<gene>
    <name evidence="14" type="ORF">CHS0354_015191</name>
</gene>
<keyword evidence="4" id="KW-1003">Cell membrane</keyword>
<dbReference type="InterPro" id="IPR001734">
    <property type="entry name" value="Na/solute_symporter"/>
</dbReference>
<feature type="transmembrane region" description="Helical" evidence="13">
    <location>
        <begin position="300"/>
        <end position="323"/>
    </location>
</feature>
<organism evidence="14 15">
    <name type="scientific">Potamilus streckersoni</name>
    <dbReference type="NCBI Taxonomy" id="2493646"/>
    <lineage>
        <taxon>Eukaryota</taxon>
        <taxon>Metazoa</taxon>
        <taxon>Spiralia</taxon>
        <taxon>Lophotrochozoa</taxon>
        <taxon>Mollusca</taxon>
        <taxon>Bivalvia</taxon>
        <taxon>Autobranchia</taxon>
        <taxon>Heteroconchia</taxon>
        <taxon>Palaeoheterodonta</taxon>
        <taxon>Unionida</taxon>
        <taxon>Unionoidea</taxon>
        <taxon>Unionidae</taxon>
        <taxon>Ambleminae</taxon>
        <taxon>Lampsilini</taxon>
        <taxon>Potamilus</taxon>
    </lineage>
</organism>
<dbReference type="GO" id="GO:0005886">
    <property type="term" value="C:plasma membrane"/>
    <property type="evidence" value="ECO:0007669"/>
    <property type="project" value="UniProtKB-SubCell"/>
</dbReference>
<feature type="transmembrane region" description="Helical" evidence="13">
    <location>
        <begin position="343"/>
        <end position="367"/>
    </location>
</feature>
<feature type="compositionally biased region" description="Basic and acidic residues" evidence="12">
    <location>
        <begin position="682"/>
        <end position="699"/>
    </location>
</feature>
<dbReference type="PROSITE" id="PS50283">
    <property type="entry name" value="NA_SOLUT_SYMP_3"/>
    <property type="match status" value="1"/>
</dbReference>
<protein>
    <recommendedName>
        <fullName evidence="16">Sodium-coupled monocarboxylate transporter 1</fullName>
    </recommendedName>
</protein>
<evidence type="ECO:0000256" key="1">
    <source>
        <dbReference type="ARBA" id="ARBA00004651"/>
    </source>
</evidence>
<keyword evidence="15" id="KW-1185">Reference proteome</keyword>
<evidence type="ECO:0000313" key="15">
    <source>
        <dbReference type="Proteomes" id="UP001195483"/>
    </source>
</evidence>
<evidence type="ECO:0000256" key="9">
    <source>
        <dbReference type="ARBA" id="ARBA00023136"/>
    </source>
</evidence>
<feature type="transmembrane region" description="Helical" evidence="13">
    <location>
        <begin position="506"/>
        <end position="527"/>
    </location>
</feature>
<keyword evidence="9 13" id="KW-0472">Membrane</keyword>
<dbReference type="GO" id="GO:0006814">
    <property type="term" value="P:sodium ion transport"/>
    <property type="evidence" value="ECO:0007669"/>
    <property type="project" value="UniProtKB-KW"/>
</dbReference>
<evidence type="ECO:0000313" key="14">
    <source>
        <dbReference type="EMBL" id="KAK3589685.1"/>
    </source>
</evidence>
<evidence type="ECO:0000256" key="6">
    <source>
        <dbReference type="ARBA" id="ARBA00022989"/>
    </source>
</evidence>
<keyword evidence="6 13" id="KW-1133">Transmembrane helix</keyword>
<evidence type="ECO:0000256" key="3">
    <source>
        <dbReference type="ARBA" id="ARBA00022448"/>
    </source>
</evidence>
<keyword evidence="5 13" id="KW-0812">Transmembrane</keyword>
<feature type="transmembrane region" description="Helical" evidence="13">
    <location>
        <begin position="83"/>
        <end position="105"/>
    </location>
</feature>
<evidence type="ECO:0000256" key="10">
    <source>
        <dbReference type="ARBA" id="ARBA00023201"/>
    </source>
</evidence>
<feature type="transmembrane region" description="Helical" evidence="13">
    <location>
        <begin position="13"/>
        <end position="32"/>
    </location>
</feature>
<keyword evidence="7" id="KW-0915">Sodium</keyword>
<feature type="transmembrane region" description="Helical" evidence="13">
    <location>
        <begin position="126"/>
        <end position="146"/>
    </location>
</feature>
<sequence length="699" mass="77197">MTNPMHSFHIVDYIIFGITLVVSLGIGIYYAISGGKQRTTSEYLVGNRRMAVLPVAISLMATFESSIMMLGTPAEVYIYGFQWFIGNFGWFCANMLAIKLVVPLIHPLKITSAYEYLELRFKSRHIRTVGTILGMLSYGGIKAVIWTDVFQAAVMFAGFFAVLIKGTMVVGGVGKTWEIADQKGRLNMFNFDMDPTVRHTFWNLLVGNFIRGFGLIFNQSSIQRISATSHQRDAIKVMLFTAPAFFLSLTLAGIEGIIAYAYYDTLGCDPLASRQIHNPNQIIPYMVMDIFQGMHGMPGLWLASLFSASLSTLSSGLSSLSALFWQDLVKPHVKPMSEMKATIVAKCSVVLFGGISVVIAFLVAMIGGTLVQVLSVVGMANQITGSVLSAFGGPLTGLFLLGAFFPFANAKGGIIGVIAGLVFAAWVAIGQMMTRGSVKNTRLPPAPVLFCPSMNFSRSDSYALNTTVEALYTAMGVPKEAKVSAKPISEIELTGISRLYTVSYQWFGTIGILTTIVVGVLVSFLTGPMKPNESDPRYLISFYDEMFCCLPKSIRKVLRCGYNFKREKEPNHGEVMDKNPNTLTFDIVIEKEERKDIAVLPNTNDNEDQGTRSAPKMNALFQDKKLIHLEEISIKEEFDKEQGEKLEREKTGQRIFLNLEHEIAFSNDGDERDDLPNQPLLARHDEPNTSTGDRAEICP</sequence>
<dbReference type="GO" id="GO:0015293">
    <property type="term" value="F:symporter activity"/>
    <property type="evidence" value="ECO:0007669"/>
    <property type="project" value="TreeGrafter"/>
</dbReference>
<comment type="caution">
    <text evidence="14">The sequence shown here is derived from an EMBL/GenBank/DDBJ whole genome shotgun (WGS) entry which is preliminary data.</text>
</comment>
<keyword evidence="10" id="KW-0739">Sodium transport</keyword>
<evidence type="ECO:0000256" key="12">
    <source>
        <dbReference type="SAM" id="MobiDB-lite"/>
    </source>
</evidence>
<comment type="subcellular location">
    <subcellularLocation>
        <location evidence="1">Cell membrane</location>
        <topology evidence="1">Multi-pass membrane protein</topology>
    </subcellularLocation>
</comment>
<reference evidence="14" key="2">
    <citation type="journal article" date="2021" name="Genome Biol. Evol.">
        <title>Developing a high-quality reference genome for a parasitic bivalve with doubly uniparental inheritance (Bivalvia: Unionida).</title>
        <authorList>
            <person name="Smith C.H."/>
        </authorList>
    </citation>
    <scope>NUCLEOTIDE SEQUENCE</scope>
    <source>
        <strain evidence="14">CHS0354</strain>
        <tissue evidence="14">Mantle</tissue>
    </source>
</reference>
<dbReference type="Pfam" id="PF00474">
    <property type="entry name" value="SSF"/>
    <property type="match status" value="2"/>
</dbReference>
<comment type="similarity">
    <text evidence="2 11">Belongs to the sodium:solute symporter (SSF) (TC 2.A.21) family.</text>
</comment>
<evidence type="ECO:0000256" key="7">
    <source>
        <dbReference type="ARBA" id="ARBA00023053"/>
    </source>
</evidence>
<dbReference type="Proteomes" id="UP001195483">
    <property type="component" value="Unassembled WGS sequence"/>
</dbReference>
<evidence type="ECO:0000256" key="5">
    <source>
        <dbReference type="ARBA" id="ARBA00022692"/>
    </source>
</evidence>
<feature type="transmembrane region" description="Helical" evidence="13">
    <location>
        <begin position="152"/>
        <end position="173"/>
    </location>
</feature>
<feature type="transmembrane region" description="Helical" evidence="13">
    <location>
        <begin position="237"/>
        <end position="263"/>
    </location>
</feature>
<dbReference type="InterPro" id="IPR051163">
    <property type="entry name" value="Sodium:Solute_Symporter_SSF"/>
</dbReference>
<proteinExistence type="inferred from homology"/>
<dbReference type="PANTHER" id="PTHR42985">
    <property type="entry name" value="SODIUM-COUPLED MONOCARBOXYLATE TRANSPORTER"/>
    <property type="match status" value="1"/>
</dbReference>
<feature type="transmembrane region" description="Helical" evidence="13">
    <location>
        <begin position="387"/>
        <end position="407"/>
    </location>
</feature>
<evidence type="ECO:0000256" key="4">
    <source>
        <dbReference type="ARBA" id="ARBA00022475"/>
    </source>
</evidence>
<feature type="region of interest" description="Disordered" evidence="12">
    <location>
        <begin position="666"/>
        <end position="699"/>
    </location>
</feature>
<dbReference type="Gene3D" id="1.20.1730.10">
    <property type="entry name" value="Sodium/glucose cotransporter"/>
    <property type="match status" value="2"/>
</dbReference>
<accession>A0AAE0SCT9</accession>